<evidence type="ECO:0000313" key="2">
    <source>
        <dbReference type="Proteomes" id="UP000195321"/>
    </source>
</evidence>
<protein>
    <submittedName>
        <fullName evidence="1">Zinc ribbon domain-containing protein</fullName>
    </submittedName>
</protein>
<proteinExistence type="predicted"/>
<dbReference type="EMBL" id="MWPX01000003">
    <property type="protein sequence ID" value="OUM50023.1"/>
    <property type="molecule type" value="Genomic_DNA"/>
</dbReference>
<dbReference type="Proteomes" id="UP000195321">
    <property type="component" value="Unassembled WGS sequence"/>
</dbReference>
<accession>A0A1Y3MSE0</accession>
<gene>
    <name evidence="1" type="ORF">BW425_05230</name>
</gene>
<evidence type="ECO:0000313" key="1">
    <source>
        <dbReference type="EMBL" id="OUM50023.1"/>
    </source>
</evidence>
<reference evidence="1 2" key="1">
    <citation type="submission" date="2017-02" db="EMBL/GenBank/DDBJ databases">
        <title>Bacillus pseudomycoides isolate FSL K6-0042.</title>
        <authorList>
            <person name="Kovac J."/>
        </authorList>
    </citation>
    <scope>NUCLEOTIDE SEQUENCE [LARGE SCALE GENOMIC DNA]</scope>
    <source>
        <strain evidence="1 2">FSL K6-0042</strain>
    </source>
</reference>
<name>A0A1Y3MSE0_9BACI</name>
<dbReference type="AlphaFoldDB" id="A0A1Y3MSE0"/>
<dbReference type="RefSeq" id="WP_016112588.1">
    <property type="nucleotide sequence ID" value="NZ_CP189809.1"/>
</dbReference>
<sequence length="512" mass="55522">MYCRMCGNQHGEEVNYCPNEGSMAMVSGDSVVLEQDNSKYCRGCGNENAEQNLYCQKCGHSLFTVKKKEHIVKLPSMEKGHKVELGLHKGGLKTGIIGGAIASVLMLLAGWLGSLAVSEIMKKIFHEFARELTMLPDFYASTTSTLLSYHLLGFSAGDEGRIVMSLSWHTPFFLLLIIPFVILCGVGIWIGKQRVAKTIGEQIVLAATVGIIYGLFLFVISFIASQSATFPEVGTITVGYSSLKSLVSGFMYGTFFSLFGLIAYTSRNNIADAFQELLPYGASLYHGMAAMVKGLLLTAAIFCVTTFIALSGSNAKPFEDVAPTISARAMMALQLTPNVWSMTHFAPVEIKVPALQKEMSKVMTTGDKSMIELSFISGVSAGGVKIKDILIAEGAPPSVMESFDEINGKFHLGLLLLVIPVFFMFRAGQKLARVPFSNMYVTLAVCSGAYTIMMIVMNLLSKIEINIAGKLTKEFGVGGTVFSMQSGWIYLILGSFILTYAAAFAGMKLARK</sequence>
<organism evidence="1 2">
    <name type="scientific">Bacillus pseudomycoides</name>
    <dbReference type="NCBI Taxonomy" id="64104"/>
    <lineage>
        <taxon>Bacteria</taxon>
        <taxon>Bacillati</taxon>
        <taxon>Bacillota</taxon>
        <taxon>Bacilli</taxon>
        <taxon>Bacillales</taxon>
        <taxon>Bacillaceae</taxon>
        <taxon>Bacillus</taxon>
        <taxon>Bacillus cereus group</taxon>
    </lineage>
</organism>
<comment type="caution">
    <text evidence="1">The sequence shown here is derived from an EMBL/GenBank/DDBJ whole genome shotgun (WGS) entry which is preliminary data.</text>
</comment>